<dbReference type="AlphaFoldDB" id="A0AA39P829"/>
<protein>
    <submittedName>
        <fullName evidence="1">Uncharacterized protein</fullName>
    </submittedName>
</protein>
<gene>
    <name evidence="1" type="ORF">IW261DRAFT_1480282</name>
</gene>
<sequence>MPLEVLIPTSCEAGSCVFFYNSIGRLVRAVVESTSRMADGTQMIVIKCDNGMIMTLPAASVSRG</sequence>
<name>A0AA39P829_9AGAR</name>
<evidence type="ECO:0000313" key="1">
    <source>
        <dbReference type="EMBL" id="KAK0479328.1"/>
    </source>
</evidence>
<comment type="caution">
    <text evidence="1">The sequence shown here is derived from an EMBL/GenBank/DDBJ whole genome shotgun (WGS) entry which is preliminary data.</text>
</comment>
<dbReference type="EMBL" id="JAUEPR010000012">
    <property type="protein sequence ID" value="KAK0479328.1"/>
    <property type="molecule type" value="Genomic_DNA"/>
</dbReference>
<reference evidence="1" key="1">
    <citation type="submission" date="2023-06" db="EMBL/GenBank/DDBJ databases">
        <authorList>
            <consortium name="Lawrence Berkeley National Laboratory"/>
            <person name="Ahrendt S."/>
            <person name="Sahu N."/>
            <person name="Indic B."/>
            <person name="Wong-Bajracharya J."/>
            <person name="Merenyi Z."/>
            <person name="Ke H.-M."/>
            <person name="Monk M."/>
            <person name="Kocsube S."/>
            <person name="Drula E."/>
            <person name="Lipzen A."/>
            <person name="Balint B."/>
            <person name="Henrissat B."/>
            <person name="Andreopoulos B."/>
            <person name="Martin F.M."/>
            <person name="Harder C.B."/>
            <person name="Rigling D."/>
            <person name="Ford K.L."/>
            <person name="Foster G.D."/>
            <person name="Pangilinan J."/>
            <person name="Papanicolaou A."/>
            <person name="Barry K."/>
            <person name="LaButti K."/>
            <person name="Viragh M."/>
            <person name="Koriabine M."/>
            <person name="Yan M."/>
            <person name="Riley R."/>
            <person name="Champramary S."/>
            <person name="Plett K.L."/>
            <person name="Tsai I.J."/>
            <person name="Slot J."/>
            <person name="Sipos G."/>
            <person name="Plett J."/>
            <person name="Nagy L.G."/>
            <person name="Grigoriev I.V."/>
        </authorList>
    </citation>
    <scope>NUCLEOTIDE SEQUENCE</scope>
    <source>
        <strain evidence="1">ICMP 16352</strain>
    </source>
</reference>
<dbReference type="Proteomes" id="UP001175227">
    <property type="component" value="Unassembled WGS sequence"/>
</dbReference>
<proteinExistence type="predicted"/>
<accession>A0AA39P829</accession>
<organism evidence="1 2">
    <name type="scientific">Armillaria novae-zelandiae</name>
    <dbReference type="NCBI Taxonomy" id="153914"/>
    <lineage>
        <taxon>Eukaryota</taxon>
        <taxon>Fungi</taxon>
        <taxon>Dikarya</taxon>
        <taxon>Basidiomycota</taxon>
        <taxon>Agaricomycotina</taxon>
        <taxon>Agaricomycetes</taxon>
        <taxon>Agaricomycetidae</taxon>
        <taxon>Agaricales</taxon>
        <taxon>Marasmiineae</taxon>
        <taxon>Physalacriaceae</taxon>
        <taxon>Armillaria</taxon>
    </lineage>
</organism>
<evidence type="ECO:0000313" key="2">
    <source>
        <dbReference type="Proteomes" id="UP001175227"/>
    </source>
</evidence>
<keyword evidence="2" id="KW-1185">Reference proteome</keyword>